<organism evidence="4 5">
    <name type="scientific">Embleya scabrispora</name>
    <dbReference type="NCBI Taxonomy" id="159449"/>
    <lineage>
        <taxon>Bacteria</taxon>
        <taxon>Bacillati</taxon>
        <taxon>Actinomycetota</taxon>
        <taxon>Actinomycetes</taxon>
        <taxon>Kitasatosporales</taxon>
        <taxon>Streptomycetaceae</taxon>
        <taxon>Embleya</taxon>
    </lineage>
</organism>
<dbReference type="PRINTS" id="PR00080">
    <property type="entry name" value="SDRFAMILY"/>
</dbReference>
<dbReference type="PRINTS" id="PR00081">
    <property type="entry name" value="GDHRDH"/>
</dbReference>
<dbReference type="PANTHER" id="PTHR42760">
    <property type="entry name" value="SHORT-CHAIN DEHYDROGENASES/REDUCTASES FAMILY MEMBER"/>
    <property type="match status" value="1"/>
</dbReference>
<dbReference type="PANTHER" id="PTHR42760:SF133">
    <property type="entry name" value="3-OXOACYL-[ACYL-CARRIER-PROTEIN] REDUCTASE"/>
    <property type="match status" value="1"/>
</dbReference>
<evidence type="ECO:0000259" key="3">
    <source>
        <dbReference type="SMART" id="SM00822"/>
    </source>
</evidence>
<dbReference type="STRING" id="159449.B4N89_19765"/>
<dbReference type="FunFam" id="3.40.50.720:FF:000084">
    <property type="entry name" value="Short-chain dehydrogenase reductase"/>
    <property type="match status" value="1"/>
</dbReference>
<keyword evidence="2" id="KW-0560">Oxidoreductase</keyword>
<dbReference type="EMBL" id="MWQN01000001">
    <property type="protein sequence ID" value="OPC82876.1"/>
    <property type="molecule type" value="Genomic_DNA"/>
</dbReference>
<keyword evidence="5" id="KW-1185">Reference proteome</keyword>
<dbReference type="eggNOG" id="COG1028">
    <property type="taxonomic scope" value="Bacteria"/>
</dbReference>
<dbReference type="InterPro" id="IPR057326">
    <property type="entry name" value="KR_dom"/>
</dbReference>
<sequence length="255" mass="26241">MGTHKTSPGTGVVITGGASGIGRATARALAATGRPVALWDIAAGPVEEAAKEIAAEHGVPALGLALDVTDTEAYPDTIRASVEALGTIGGFVHAAGVVDSTPITEVTAETWDRVLDVNLRSFALLVQALTPHLREHAGSAIVGIASLNAIVGNALNPSYCASKSGMLGLNRSIAAKLAEHGIRSNVVCPGYIETPMLAASFARPGTRERMENSSPLRRLGRPEEIAAAVRFLLGDDASFVTGTHLMVDGGMTETV</sequence>
<evidence type="ECO:0000313" key="4">
    <source>
        <dbReference type="EMBL" id="OPC82876.1"/>
    </source>
</evidence>
<dbReference type="AlphaFoldDB" id="A0A1T3P183"/>
<proteinExistence type="inferred from homology"/>
<protein>
    <submittedName>
        <fullName evidence="4">Short-chain dehydrogenase</fullName>
    </submittedName>
</protein>
<name>A0A1T3P183_9ACTN</name>
<reference evidence="4 5" key="1">
    <citation type="submission" date="2017-03" db="EMBL/GenBank/DDBJ databases">
        <title>Draft genome sequence of Streptomyces scabrisporus NF3, endophyte isolated from Amphipterygium adstringens.</title>
        <authorList>
            <person name="Vazquez M."/>
            <person name="Ceapa C.D."/>
            <person name="Rodriguez Luna D."/>
            <person name="Sanchez Esquivel S."/>
        </authorList>
    </citation>
    <scope>NUCLEOTIDE SEQUENCE [LARGE SCALE GENOMIC DNA]</scope>
    <source>
        <strain evidence="4 5">NF3</strain>
    </source>
</reference>
<dbReference type="SMART" id="SM00822">
    <property type="entry name" value="PKS_KR"/>
    <property type="match status" value="1"/>
</dbReference>
<dbReference type="OrthoDB" id="9804774at2"/>
<dbReference type="SUPFAM" id="SSF51735">
    <property type="entry name" value="NAD(P)-binding Rossmann-fold domains"/>
    <property type="match status" value="1"/>
</dbReference>
<evidence type="ECO:0000313" key="5">
    <source>
        <dbReference type="Proteomes" id="UP000190037"/>
    </source>
</evidence>
<comment type="caution">
    <text evidence="4">The sequence shown here is derived from an EMBL/GenBank/DDBJ whole genome shotgun (WGS) entry which is preliminary data.</text>
</comment>
<dbReference type="Pfam" id="PF13561">
    <property type="entry name" value="adh_short_C2"/>
    <property type="match status" value="1"/>
</dbReference>
<dbReference type="CDD" id="cd05233">
    <property type="entry name" value="SDR_c"/>
    <property type="match status" value="1"/>
</dbReference>
<dbReference type="InterPro" id="IPR020904">
    <property type="entry name" value="Sc_DH/Rdtase_CS"/>
</dbReference>
<dbReference type="RefSeq" id="WP_078977177.1">
    <property type="nucleotide sequence ID" value="NZ_MWQN01000001.1"/>
</dbReference>
<dbReference type="InterPro" id="IPR002347">
    <property type="entry name" value="SDR_fam"/>
</dbReference>
<dbReference type="Gene3D" id="3.40.50.720">
    <property type="entry name" value="NAD(P)-binding Rossmann-like Domain"/>
    <property type="match status" value="1"/>
</dbReference>
<dbReference type="InterPro" id="IPR036291">
    <property type="entry name" value="NAD(P)-bd_dom_sf"/>
</dbReference>
<dbReference type="PROSITE" id="PS00061">
    <property type="entry name" value="ADH_SHORT"/>
    <property type="match status" value="1"/>
</dbReference>
<feature type="domain" description="Ketoreductase" evidence="3">
    <location>
        <begin position="11"/>
        <end position="185"/>
    </location>
</feature>
<dbReference type="Proteomes" id="UP000190037">
    <property type="component" value="Unassembled WGS sequence"/>
</dbReference>
<comment type="similarity">
    <text evidence="1">Belongs to the short-chain dehydrogenases/reductases (SDR) family.</text>
</comment>
<gene>
    <name evidence="4" type="ORF">B4N89_19765</name>
</gene>
<evidence type="ECO:0000256" key="1">
    <source>
        <dbReference type="ARBA" id="ARBA00006484"/>
    </source>
</evidence>
<dbReference type="GO" id="GO:0016616">
    <property type="term" value="F:oxidoreductase activity, acting on the CH-OH group of donors, NAD or NADP as acceptor"/>
    <property type="evidence" value="ECO:0007669"/>
    <property type="project" value="TreeGrafter"/>
</dbReference>
<evidence type="ECO:0000256" key="2">
    <source>
        <dbReference type="ARBA" id="ARBA00023002"/>
    </source>
</evidence>
<accession>A0A1T3P183</accession>